<keyword evidence="10" id="KW-0472">Membrane</keyword>
<evidence type="ECO:0000256" key="5">
    <source>
        <dbReference type="ARBA" id="ARBA00022692"/>
    </source>
</evidence>
<evidence type="ECO:0000256" key="1">
    <source>
        <dbReference type="ARBA" id="ARBA00004571"/>
    </source>
</evidence>
<reference evidence="13" key="1">
    <citation type="submission" date="2023-04" db="EMBL/GenBank/DDBJ databases">
        <title>Genomic characterization of faba bean (Vicia faba) microsymbionts in Mexican soils.</title>
        <authorList>
            <person name="Rivera Orduna F.N."/>
            <person name="Guevara-Luna J."/>
            <person name="Yan J."/>
            <person name="Arroyo-Herrera I."/>
            <person name="Li Y."/>
            <person name="Vasquez-Murrieta M.S."/>
            <person name="Wang E.T."/>
        </authorList>
    </citation>
    <scope>NUCLEOTIDE SEQUENCE</scope>
    <source>
        <strain evidence="13">CH26</strain>
    </source>
</reference>
<evidence type="ECO:0000256" key="9">
    <source>
        <dbReference type="ARBA" id="ARBA00023077"/>
    </source>
</evidence>
<dbReference type="PANTHER" id="PTHR32552">
    <property type="entry name" value="FERRICHROME IRON RECEPTOR-RELATED"/>
    <property type="match status" value="1"/>
</dbReference>
<comment type="caution">
    <text evidence="13">The sequence shown here is derived from an EMBL/GenBank/DDBJ whole genome shotgun (WGS) entry which is preliminary data.</text>
</comment>
<dbReference type="InterPro" id="IPR039426">
    <property type="entry name" value="TonB-dep_rcpt-like"/>
</dbReference>
<sequence>YNTRKTVQQTQGGVVYERQLSDQQSVRAMLYYGQRDTVQYQSIPVIVQQKSQGQAGGVIDLSRRYYGTDLRWTANDFIGSKPSTLIAGLAYDTLDEDRKGYENFIGTGASQQLGVQGNLRRNETNTIWNLDPYLQASWQFLPLWKVDAGLRYSTVHFDSNDHYISVNNPDDSGNAKYSKLVPSVALGWQAQDNLNLYASYARGFETPTFNEISYRSDNNGVASTGLNFELKPSVNNTYELGAKTQLADGLLTAAVFQTTTQDEIVTAQNSNGR</sequence>
<dbReference type="GO" id="GO:0009279">
    <property type="term" value="C:cell outer membrane"/>
    <property type="evidence" value="ECO:0007669"/>
    <property type="project" value="UniProtKB-SubCell"/>
</dbReference>
<keyword evidence="5" id="KW-0812">Transmembrane</keyword>
<evidence type="ECO:0000256" key="10">
    <source>
        <dbReference type="ARBA" id="ARBA00023136"/>
    </source>
</evidence>
<proteinExistence type="predicted"/>
<dbReference type="RefSeq" id="WP_310865936.1">
    <property type="nucleotide sequence ID" value="NZ_JAVLSF010000151.1"/>
</dbReference>
<keyword evidence="11" id="KW-0998">Cell outer membrane</keyword>
<evidence type="ECO:0000256" key="7">
    <source>
        <dbReference type="ARBA" id="ARBA00023004"/>
    </source>
</evidence>
<feature type="domain" description="TonB-dependent receptor-like beta-barrel" evidence="12">
    <location>
        <begin position="8"/>
        <end position="272"/>
    </location>
</feature>
<feature type="non-terminal residue" evidence="13">
    <location>
        <position position="1"/>
    </location>
</feature>
<name>A0AAJ2H2H2_9HYPH</name>
<evidence type="ECO:0000259" key="12">
    <source>
        <dbReference type="Pfam" id="PF00593"/>
    </source>
</evidence>
<accession>A0AAJ2H2H2</accession>
<keyword evidence="3" id="KW-1134">Transmembrane beta strand</keyword>
<dbReference type="EMBL" id="JAVLSF010000151">
    <property type="protein sequence ID" value="MDR9777744.1"/>
    <property type="molecule type" value="Genomic_DNA"/>
</dbReference>
<evidence type="ECO:0000256" key="6">
    <source>
        <dbReference type="ARBA" id="ARBA00022729"/>
    </source>
</evidence>
<keyword evidence="8" id="KW-0406">Ion transport</keyword>
<evidence type="ECO:0000256" key="4">
    <source>
        <dbReference type="ARBA" id="ARBA00022496"/>
    </source>
</evidence>
<keyword evidence="2" id="KW-0813">Transport</keyword>
<keyword evidence="13" id="KW-0675">Receptor</keyword>
<evidence type="ECO:0000313" key="13">
    <source>
        <dbReference type="EMBL" id="MDR9777744.1"/>
    </source>
</evidence>
<dbReference type="InterPro" id="IPR000531">
    <property type="entry name" value="Beta-barrel_TonB"/>
</dbReference>
<keyword evidence="4" id="KW-0410">Iron transport</keyword>
<dbReference type="Proteomes" id="UP001268610">
    <property type="component" value="Unassembled WGS sequence"/>
</dbReference>
<keyword evidence="6" id="KW-0732">Signal</keyword>
<evidence type="ECO:0000256" key="11">
    <source>
        <dbReference type="ARBA" id="ARBA00023237"/>
    </source>
</evidence>
<evidence type="ECO:0000256" key="2">
    <source>
        <dbReference type="ARBA" id="ARBA00022448"/>
    </source>
</evidence>
<feature type="non-terminal residue" evidence="13">
    <location>
        <position position="273"/>
    </location>
</feature>
<dbReference type="InterPro" id="IPR036942">
    <property type="entry name" value="Beta-barrel_TonB_sf"/>
</dbReference>
<keyword evidence="7" id="KW-0408">Iron</keyword>
<dbReference type="SUPFAM" id="SSF56935">
    <property type="entry name" value="Porins"/>
    <property type="match status" value="1"/>
</dbReference>
<protein>
    <submittedName>
        <fullName evidence="13">TonB-dependent receptor</fullName>
    </submittedName>
</protein>
<comment type="subcellular location">
    <subcellularLocation>
        <location evidence="1">Cell outer membrane</location>
        <topology evidence="1">Multi-pass membrane protein</topology>
    </subcellularLocation>
</comment>
<dbReference type="Gene3D" id="2.40.170.20">
    <property type="entry name" value="TonB-dependent receptor, beta-barrel domain"/>
    <property type="match status" value="1"/>
</dbReference>
<keyword evidence="9" id="KW-0798">TonB box</keyword>
<evidence type="ECO:0000256" key="8">
    <source>
        <dbReference type="ARBA" id="ARBA00023065"/>
    </source>
</evidence>
<dbReference type="GO" id="GO:0015344">
    <property type="term" value="F:siderophore uptake transmembrane transporter activity"/>
    <property type="evidence" value="ECO:0007669"/>
    <property type="project" value="TreeGrafter"/>
</dbReference>
<gene>
    <name evidence="13" type="ORF">RJJ65_35000</name>
</gene>
<evidence type="ECO:0000313" key="14">
    <source>
        <dbReference type="Proteomes" id="UP001268610"/>
    </source>
</evidence>
<dbReference type="Pfam" id="PF00593">
    <property type="entry name" value="TonB_dep_Rec_b-barrel"/>
    <property type="match status" value="1"/>
</dbReference>
<evidence type="ECO:0000256" key="3">
    <source>
        <dbReference type="ARBA" id="ARBA00022452"/>
    </source>
</evidence>
<dbReference type="AlphaFoldDB" id="A0AAJ2H2H2"/>
<organism evidence="13 14">
    <name type="scientific">Rhizobium hidalgonense</name>
    <dbReference type="NCBI Taxonomy" id="1538159"/>
    <lineage>
        <taxon>Bacteria</taxon>
        <taxon>Pseudomonadati</taxon>
        <taxon>Pseudomonadota</taxon>
        <taxon>Alphaproteobacteria</taxon>
        <taxon>Hyphomicrobiales</taxon>
        <taxon>Rhizobiaceae</taxon>
        <taxon>Rhizobium/Agrobacterium group</taxon>
        <taxon>Rhizobium</taxon>
    </lineage>
</organism>
<dbReference type="PANTHER" id="PTHR32552:SF68">
    <property type="entry name" value="FERRICHROME OUTER MEMBRANE TRANSPORTER_PHAGE RECEPTOR"/>
    <property type="match status" value="1"/>
</dbReference>